<reference evidence="1 2" key="1">
    <citation type="submission" date="2017-02" db="EMBL/GenBank/DDBJ databases">
        <title>The new phylogeny of genus Mycobacterium.</title>
        <authorList>
            <person name="Tortoli E."/>
            <person name="Trovato A."/>
            <person name="Cirillo D.M."/>
        </authorList>
    </citation>
    <scope>NUCLEOTIDE SEQUENCE [LARGE SCALE GENOMIC DNA]</scope>
    <source>
        <strain evidence="1 2">DSM 45633</strain>
    </source>
</reference>
<proteinExistence type="predicted"/>
<dbReference type="Proteomes" id="UP000192320">
    <property type="component" value="Unassembled WGS sequence"/>
</dbReference>
<evidence type="ECO:0000313" key="2">
    <source>
        <dbReference type="Proteomes" id="UP000192320"/>
    </source>
</evidence>
<keyword evidence="2" id="KW-1185">Reference proteome</keyword>
<dbReference type="AlphaFoldDB" id="A0AA91M6M0"/>
<sequence length="155" mass="16658">MDYDAADEPRLALPLPPGWRLDSAPMSPIVRAVSTGPGREDNRYQPKAVLTLENNSELVDTPEEAIDAQIVGVSRIAVVVDDIRGTTCGYSSAIVTYDTGVDNHGATCLIVAGWGSRNTLWSATLTVQGFDPHNPDYVSEKDSILSGFQFAFTGD</sequence>
<dbReference type="EMBL" id="MVHZ01000006">
    <property type="protein sequence ID" value="ORB01728.1"/>
    <property type="molecule type" value="Genomic_DNA"/>
</dbReference>
<comment type="caution">
    <text evidence="1">The sequence shown here is derived from an EMBL/GenBank/DDBJ whole genome shotgun (WGS) entry which is preliminary data.</text>
</comment>
<protein>
    <submittedName>
        <fullName evidence="1">Uncharacterized protein</fullName>
    </submittedName>
</protein>
<name>A0AA91M6M0_9MYCO</name>
<gene>
    <name evidence="1" type="ORF">BST33_08625</name>
</gene>
<organism evidence="1 2">
    <name type="scientific">Mycolicibacter minnesotensis</name>
    <dbReference type="NCBI Taxonomy" id="1118379"/>
    <lineage>
        <taxon>Bacteria</taxon>
        <taxon>Bacillati</taxon>
        <taxon>Actinomycetota</taxon>
        <taxon>Actinomycetes</taxon>
        <taxon>Mycobacteriales</taxon>
        <taxon>Mycobacteriaceae</taxon>
        <taxon>Mycolicibacter</taxon>
    </lineage>
</organism>
<accession>A0AA91M6M0</accession>
<evidence type="ECO:0000313" key="1">
    <source>
        <dbReference type="EMBL" id="ORB01728.1"/>
    </source>
</evidence>